<evidence type="ECO:0000256" key="3">
    <source>
        <dbReference type="ARBA" id="ARBA00023163"/>
    </source>
</evidence>
<keyword evidence="1" id="KW-0805">Transcription regulation</keyword>
<comment type="caution">
    <text evidence="7">The sequence shown here is derived from an EMBL/GenBank/DDBJ whole genome shotgun (WGS) entry which is preliminary data.</text>
</comment>
<feature type="DNA-binding region" description="H-T-H motif" evidence="4">
    <location>
        <begin position="35"/>
        <end position="54"/>
    </location>
</feature>
<dbReference type="GO" id="GO:0003700">
    <property type="term" value="F:DNA-binding transcription factor activity"/>
    <property type="evidence" value="ECO:0007669"/>
    <property type="project" value="TreeGrafter"/>
</dbReference>
<feature type="region of interest" description="Disordered" evidence="5">
    <location>
        <begin position="186"/>
        <end position="211"/>
    </location>
</feature>
<dbReference type="Gene3D" id="1.10.357.10">
    <property type="entry name" value="Tetracycline Repressor, domain 2"/>
    <property type="match status" value="1"/>
</dbReference>
<dbReference type="InterPro" id="IPR009057">
    <property type="entry name" value="Homeodomain-like_sf"/>
</dbReference>
<dbReference type="Proteomes" id="UP000319818">
    <property type="component" value="Unassembled WGS sequence"/>
</dbReference>
<gene>
    <name evidence="7" type="ORF">FB388_4760</name>
</gene>
<name>A0A543FUQ9_9PSEU</name>
<accession>A0A543FUQ9</accession>
<evidence type="ECO:0000256" key="1">
    <source>
        <dbReference type="ARBA" id="ARBA00023015"/>
    </source>
</evidence>
<evidence type="ECO:0000259" key="6">
    <source>
        <dbReference type="PROSITE" id="PS50977"/>
    </source>
</evidence>
<dbReference type="RefSeq" id="WP_211362183.1">
    <property type="nucleotide sequence ID" value="NZ_VFPH01000002.1"/>
</dbReference>
<dbReference type="PANTHER" id="PTHR30055:SF234">
    <property type="entry name" value="HTH-TYPE TRANSCRIPTIONAL REGULATOR BETI"/>
    <property type="match status" value="1"/>
</dbReference>
<keyword evidence="3" id="KW-0804">Transcription</keyword>
<protein>
    <submittedName>
        <fullName evidence="7">TetR family transcriptional regulator</fullName>
    </submittedName>
</protein>
<evidence type="ECO:0000313" key="7">
    <source>
        <dbReference type="EMBL" id="TQM37543.1"/>
    </source>
</evidence>
<dbReference type="SUPFAM" id="SSF48498">
    <property type="entry name" value="Tetracyclin repressor-like, C-terminal domain"/>
    <property type="match status" value="1"/>
</dbReference>
<evidence type="ECO:0000256" key="5">
    <source>
        <dbReference type="SAM" id="MobiDB-lite"/>
    </source>
</evidence>
<dbReference type="Pfam" id="PF00440">
    <property type="entry name" value="TetR_N"/>
    <property type="match status" value="1"/>
</dbReference>
<dbReference type="PROSITE" id="PS50977">
    <property type="entry name" value="HTH_TETR_2"/>
    <property type="match status" value="1"/>
</dbReference>
<sequence>MPAAPMSGRRAQAARNDELIMNAAREVFVADPTAPIAAVAERAGVGISALYRRYGSKEDMLRRLCADGLSLYIRIAEAALDSADPPWETFVAFARAVVAADTHAMTISLAGTFTTTPELMELAQRCDQRVRAVVDKAQAAGVLRADVTHTDFGLLFEQLSTVRRGSPERTTELRERYLALLLDSLRTPPQHEPLPGPPPRQGEFADRWEKR</sequence>
<feature type="domain" description="HTH tetR-type" evidence="6">
    <location>
        <begin position="14"/>
        <end position="72"/>
    </location>
</feature>
<dbReference type="Pfam" id="PF21597">
    <property type="entry name" value="TetR_C_43"/>
    <property type="match status" value="1"/>
</dbReference>
<proteinExistence type="predicted"/>
<dbReference type="SUPFAM" id="SSF46689">
    <property type="entry name" value="Homeodomain-like"/>
    <property type="match status" value="1"/>
</dbReference>
<evidence type="ECO:0000256" key="4">
    <source>
        <dbReference type="PROSITE-ProRule" id="PRU00335"/>
    </source>
</evidence>
<organism evidence="7 8">
    <name type="scientific">Pseudonocardia cypriaca</name>
    <dbReference type="NCBI Taxonomy" id="882449"/>
    <lineage>
        <taxon>Bacteria</taxon>
        <taxon>Bacillati</taxon>
        <taxon>Actinomycetota</taxon>
        <taxon>Actinomycetes</taxon>
        <taxon>Pseudonocardiales</taxon>
        <taxon>Pseudonocardiaceae</taxon>
        <taxon>Pseudonocardia</taxon>
    </lineage>
</organism>
<dbReference type="GO" id="GO:0000976">
    <property type="term" value="F:transcription cis-regulatory region binding"/>
    <property type="evidence" value="ECO:0007669"/>
    <property type="project" value="TreeGrafter"/>
</dbReference>
<dbReference type="InterPro" id="IPR036271">
    <property type="entry name" value="Tet_transcr_reg_TetR-rel_C_sf"/>
</dbReference>
<dbReference type="EMBL" id="VFPH01000002">
    <property type="protein sequence ID" value="TQM37543.1"/>
    <property type="molecule type" value="Genomic_DNA"/>
</dbReference>
<feature type="compositionally biased region" description="Pro residues" evidence="5">
    <location>
        <begin position="190"/>
        <end position="200"/>
    </location>
</feature>
<evidence type="ECO:0000256" key="2">
    <source>
        <dbReference type="ARBA" id="ARBA00023125"/>
    </source>
</evidence>
<keyword evidence="8" id="KW-1185">Reference proteome</keyword>
<dbReference type="InterPro" id="IPR049445">
    <property type="entry name" value="TetR_SbtR-like_C"/>
</dbReference>
<keyword evidence="2 4" id="KW-0238">DNA-binding</keyword>
<reference evidence="7 8" key="1">
    <citation type="submission" date="2019-06" db="EMBL/GenBank/DDBJ databases">
        <title>Sequencing the genomes of 1000 actinobacteria strains.</title>
        <authorList>
            <person name="Klenk H.-P."/>
        </authorList>
    </citation>
    <scope>NUCLEOTIDE SEQUENCE [LARGE SCALE GENOMIC DNA]</scope>
    <source>
        <strain evidence="7 8">DSM 45511</strain>
    </source>
</reference>
<dbReference type="AlphaFoldDB" id="A0A543FUQ9"/>
<dbReference type="InterPro" id="IPR050109">
    <property type="entry name" value="HTH-type_TetR-like_transc_reg"/>
</dbReference>
<dbReference type="InterPro" id="IPR001647">
    <property type="entry name" value="HTH_TetR"/>
</dbReference>
<dbReference type="PANTHER" id="PTHR30055">
    <property type="entry name" value="HTH-TYPE TRANSCRIPTIONAL REGULATOR RUTR"/>
    <property type="match status" value="1"/>
</dbReference>
<evidence type="ECO:0000313" key="8">
    <source>
        <dbReference type="Proteomes" id="UP000319818"/>
    </source>
</evidence>